<dbReference type="EC" id="3.1.4.-" evidence="8"/>
<evidence type="ECO:0000256" key="9">
    <source>
        <dbReference type="SAM" id="MobiDB-lite"/>
    </source>
</evidence>
<dbReference type="PANTHER" id="PTHR11347">
    <property type="entry name" value="CYCLIC NUCLEOTIDE PHOSPHODIESTERASE"/>
    <property type="match status" value="1"/>
</dbReference>
<dbReference type="SMART" id="SM00065">
    <property type="entry name" value="GAF"/>
    <property type="match status" value="2"/>
</dbReference>
<gene>
    <name evidence="11" type="ORF">BOX15_Mlig000631g1</name>
</gene>
<dbReference type="InterPro" id="IPR036971">
    <property type="entry name" value="PDEase_catalytic_dom_sf"/>
</dbReference>
<dbReference type="PROSITE" id="PS00126">
    <property type="entry name" value="PDEASE_I_1"/>
    <property type="match status" value="1"/>
</dbReference>
<feature type="active site" description="Proton donor" evidence="5">
    <location>
        <position position="687"/>
    </location>
</feature>
<feature type="binding site" evidence="7">
    <location>
        <position position="838"/>
    </location>
    <ligand>
        <name>Zn(2+)</name>
        <dbReference type="ChEBI" id="CHEBI:29105"/>
        <label>1</label>
    </ligand>
</feature>
<dbReference type="InterPro" id="IPR002073">
    <property type="entry name" value="PDEase_catalytic_dom"/>
</dbReference>
<feature type="binding site" evidence="7">
    <location>
        <position position="728"/>
    </location>
    <ligand>
        <name>Zn(2+)</name>
        <dbReference type="ChEBI" id="CHEBI:29105"/>
        <label>1</label>
    </ligand>
</feature>
<dbReference type="SUPFAM" id="SSF109604">
    <property type="entry name" value="HD-domain/PDEase-like"/>
    <property type="match status" value="1"/>
</dbReference>
<keyword evidence="2" id="KW-0140">cGMP</keyword>
<dbReference type="OrthoDB" id="295473at2759"/>
<evidence type="ECO:0000259" key="10">
    <source>
        <dbReference type="PROSITE" id="PS51845"/>
    </source>
</evidence>
<dbReference type="AlphaFoldDB" id="A0A267EJA7"/>
<feature type="binding site" evidence="6">
    <location>
        <begin position="687"/>
        <end position="691"/>
    </location>
    <ligand>
        <name>AMP</name>
        <dbReference type="ChEBI" id="CHEBI:456215"/>
    </ligand>
</feature>
<feature type="binding site" evidence="7">
    <location>
        <position position="691"/>
    </location>
    <ligand>
        <name>Zn(2+)</name>
        <dbReference type="ChEBI" id="CHEBI:29105"/>
        <label>1</label>
    </ligand>
</feature>
<evidence type="ECO:0000313" key="12">
    <source>
        <dbReference type="Proteomes" id="UP000215902"/>
    </source>
</evidence>
<dbReference type="Pfam" id="PF01590">
    <property type="entry name" value="GAF"/>
    <property type="match status" value="2"/>
</dbReference>
<dbReference type="Gene3D" id="1.10.1300.10">
    <property type="entry name" value="3'5'-cyclic nucleotide phosphodiesterase, catalytic domain"/>
    <property type="match status" value="1"/>
</dbReference>
<feature type="region of interest" description="Disordered" evidence="9">
    <location>
        <begin position="63"/>
        <end position="91"/>
    </location>
</feature>
<feature type="domain" description="PDEase" evidence="10">
    <location>
        <begin position="610"/>
        <end position="934"/>
    </location>
</feature>
<feature type="binding site" evidence="6">
    <location>
        <position position="838"/>
    </location>
    <ligand>
        <name>AMP</name>
        <dbReference type="ChEBI" id="CHEBI:456215"/>
    </ligand>
</feature>
<accession>A0A267EJA7</accession>
<dbReference type="EMBL" id="NIVC01002081">
    <property type="protein sequence ID" value="PAA60987.1"/>
    <property type="molecule type" value="Genomic_DNA"/>
</dbReference>
<dbReference type="InterPro" id="IPR023088">
    <property type="entry name" value="PDEase"/>
</dbReference>
<feature type="compositionally biased region" description="Low complexity" evidence="9">
    <location>
        <begin position="79"/>
        <end position="91"/>
    </location>
</feature>
<sequence length="941" mass="105640">MESRRSPKTSMQQQEPPAALLTKLDECSVESWLEGHPEFFEDYFYRKASRKLVDNWLYRRLNSTSNSTEGPSTAKEADTTATADSAPIPIAGHAIRRSSSCTSTAIRKISSELTYLDRNQPSSPILSKFHDGSASFILEQHRQQQQQQQQLTPTASKISRSVSGDPGATFAIASMAPVPSASHHNLDSNQREPAGGGITEDEIIGELVRDIFYELDVSVLCHKILRNVCFLINADRCSLFLVESAASTATAATGDDAGDPAGGRDGEQLELVSSLFDVTVESSLEAALANQSTIRIPLGQGIVGNVALTGLPTRIEDAYKDCRFNREVDRLTGYRTRSVLCMPVKDHRGEVIGVTQAVNKKCAECETFTEKDEKTFERFLTFCGIGIRNAKLYKQSQLETKRNQVLLDLVRIIFEQQNDLDPLVRKIMHYMQVITQCRWCQILLIDDPSASETSIDNRSSELKRCGLFDQVYELWTDQDPTDGSKARFTASEECRLLLNSQIARFVCSSGEPLNIPNASQDDRLTELERVSITALLCIPVKNAISQVVGLCLLMNKPDGSSFTRGDQQLAEAFALFCGLGIHNTRMHEKAEVAMKRQRVALEVLSYHAVAKLDDAIRLSKCLVPSARYLKLNDFAFTDIGLSDDETLICAIKMFEDAGAFSAFKIDYTSFCRWLLSVKRNYRSVTYHNWRHALNVTQTMHAMLKSSTELRALNRLDKMALLIACLCHDLDHRGTDNKFQKLTLSPLAQLYSSSMLERHHFNQCIMLLSISGCDILSPLTQPQYECCIETIEKCILATDLERHFQVRKQIRQIIDTGSFDISCPEHADILYGLLMTAADLSAITKPWNVQYKTAHLVANEFYEQGDRERSELNMQPEDLKDRDKRMRLPAMQVGFIDFVCQPVYTMLCELCTGLESLRDGCQTNRKQWDSLIDRSSAEGVRG</sequence>
<comment type="cofactor">
    <cofactor evidence="8">
        <name>a divalent metal cation</name>
        <dbReference type="ChEBI" id="CHEBI:60240"/>
    </cofactor>
    <text evidence="8">Binds 2 divalent metal cations per subunit. Site 1 may preferentially bind zinc ions, while site 2 has a preference for magnesium and/or manganese ions.</text>
</comment>
<evidence type="ECO:0000256" key="4">
    <source>
        <dbReference type="ARBA" id="ARBA00022801"/>
    </source>
</evidence>
<dbReference type="SUPFAM" id="SSF55781">
    <property type="entry name" value="GAF domain-like"/>
    <property type="match status" value="2"/>
</dbReference>
<evidence type="ECO:0000256" key="1">
    <source>
        <dbReference type="ARBA" id="ARBA00007648"/>
    </source>
</evidence>
<evidence type="ECO:0000256" key="2">
    <source>
        <dbReference type="ARBA" id="ARBA00022535"/>
    </source>
</evidence>
<keyword evidence="3 7" id="KW-0479">Metal-binding</keyword>
<feature type="region of interest" description="Disordered" evidence="9">
    <location>
        <begin position="141"/>
        <end position="163"/>
    </location>
</feature>
<keyword evidence="12" id="KW-1185">Reference proteome</keyword>
<dbReference type="CDD" id="cd00077">
    <property type="entry name" value="HDc"/>
    <property type="match status" value="1"/>
</dbReference>
<proteinExistence type="inferred from homology"/>
<dbReference type="GO" id="GO:0046872">
    <property type="term" value="F:metal ion binding"/>
    <property type="evidence" value="ECO:0007669"/>
    <property type="project" value="UniProtKB-KW"/>
</dbReference>
<name>A0A267EJA7_9PLAT</name>
<feature type="binding site" evidence="6">
    <location>
        <position position="728"/>
    </location>
    <ligand>
        <name>AMP</name>
        <dbReference type="ChEBI" id="CHEBI:456215"/>
    </ligand>
</feature>
<comment type="caution">
    <text evidence="11">The sequence shown here is derived from an EMBL/GenBank/DDBJ whole genome shotgun (WGS) entry which is preliminary data.</text>
</comment>
<dbReference type="PRINTS" id="PR00387">
    <property type="entry name" value="PDIESTERASE1"/>
</dbReference>
<dbReference type="InterPro" id="IPR023174">
    <property type="entry name" value="PDEase_CS"/>
</dbReference>
<dbReference type="SMART" id="SM00471">
    <property type="entry name" value="HDc"/>
    <property type="match status" value="1"/>
</dbReference>
<dbReference type="InterPro" id="IPR029016">
    <property type="entry name" value="GAF-like_dom_sf"/>
</dbReference>
<evidence type="ECO:0000256" key="3">
    <source>
        <dbReference type="ARBA" id="ARBA00022723"/>
    </source>
</evidence>
<protein>
    <recommendedName>
        <fullName evidence="8">Phosphodiesterase</fullName>
        <ecNumber evidence="8">3.1.4.-</ecNumber>
    </recommendedName>
</protein>
<keyword evidence="4 8" id="KW-0378">Hydrolase</keyword>
<feature type="compositionally biased region" description="Polar residues" evidence="9">
    <location>
        <begin position="151"/>
        <end position="162"/>
    </location>
</feature>
<dbReference type="STRING" id="282301.A0A267EJA7"/>
<dbReference type="Proteomes" id="UP000215902">
    <property type="component" value="Unassembled WGS sequence"/>
</dbReference>
<dbReference type="PROSITE" id="PS51845">
    <property type="entry name" value="PDEASE_I_2"/>
    <property type="match status" value="1"/>
</dbReference>
<dbReference type="Pfam" id="PF00233">
    <property type="entry name" value="PDEase_I"/>
    <property type="match status" value="1"/>
</dbReference>
<evidence type="ECO:0000256" key="6">
    <source>
        <dbReference type="PIRSR" id="PIRSR623088-2"/>
    </source>
</evidence>
<feature type="binding site" evidence="6">
    <location>
        <position position="891"/>
    </location>
    <ligand>
        <name>AMP</name>
        <dbReference type="ChEBI" id="CHEBI:456215"/>
    </ligand>
</feature>
<feature type="binding site" evidence="7">
    <location>
        <position position="727"/>
    </location>
    <ligand>
        <name>Zn(2+)</name>
        <dbReference type="ChEBI" id="CHEBI:29105"/>
        <label>1</label>
    </ligand>
</feature>
<feature type="binding site" evidence="7">
    <location>
        <position position="728"/>
    </location>
    <ligand>
        <name>Zn(2+)</name>
        <dbReference type="ChEBI" id="CHEBI:29105"/>
        <label>2</label>
    </ligand>
</feature>
<dbReference type="InterPro" id="IPR003018">
    <property type="entry name" value="GAF"/>
</dbReference>
<evidence type="ECO:0000313" key="11">
    <source>
        <dbReference type="EMBL" id="PAA60987.1"/>
    </source>
</evidence>
<evidence type="ECO:0000256" key="5">
    <source>
        <dbReference type="PIRSR" id="PIRSR623088-1"/>
    </source>
</evidence>
<evidence type="ECO:0000256" key="8">
    <source>
        <dbReference type="RuleBase" id="RU363067"/>
    </source>
</evidence>
<evidence type="ECO:0000256" key="7">
    <source>
        <dbReference type="PIRSR" id="PIRSR623088-3"/>
    </source>
</evidence>
<organism evidence="11 12">
    <name type="scientific">Macrostomum lignano</name>
    <dbReference type="NCBI Taxonomy" id="282301"/>
    <lineage>
        <taxon>Eukaryota</taxon>
        <taxon>Metazoa</taxon>
        <taxon>Spiralia</taxon>
        <taxon>Lophotrochozoa</taxon>
        <taxon>Platyhelminthes</taxon>
        <taxon>Rhabditophora</taxon>
        <taxon>Macrostomorpha</taxon>
        <taxon>Macrostomida</taxon>
        <taxon>Macrostomidae</taxon>
        <taxon>Macrostomum</taxon>
    </lineage>
</organism>
<dbReference type="GO" id="GO:0007165">
    <property type="term" value="P:signal transduction"/>
    <property type="evidence" value="ECO:0007669"/>
    <property type="project" value="InterPro"/>
</dbReference>
<comment type="similarity">
    <text evidence="1 8">Belongs to the cyclic nucleotide phosphodiesterase family.</text>
</comment>
<dbReference type="Gene3D" id="3.30.450.40">
    <property type="match status" value="2"/>
</dbReference>
<dbReference type="InterPro" id="IPR003607">
    <property type="entry name" value="HD/PDEase_dom"/>
</dbReference>
<reference evidence="11 12" key="1">
    <citation type="submission" date="2017-06" db="EMBL/GenBank/DDBJ databases">
        <title>A platform for efficient transgenesis in Macrostomum lignano, a flatworm model organism for stem cell research.</title>
        <authorList>
            <person name="Berezikov E."/>
        </authorList>
    </citation>
    <scope>NUCLEOTIDE SEQUENCE [LARGE SCALE GENOMIC DNA]</scope>
    <source>
        <strain evidence="11">DV1</strain>
        <tissue evidence="11">Whole organism</tissue>
    </source>
</reference>
<dbReference type="GO" id="GO:0004114">
    <property type="term" value="F:3',5'-cyclic-nucleotide phosphodiesterase activity"/>
    <property type="evidence" value="ECO:0007669"/>
    <property type="project" value="InterPro"/>
</dbReference>
<dbReference type="FunFam" id="1.10.1300.10:FF:000003">
    <property type="entry name" value="Phosphodiesterase"/>
    <property type="match status" value="1"/>
</dbReference>